<proteinExistence type="predicted"/>
<dbReference type="InterPro" id="IPR003661">
    <property type="entry name" value="HisK_dim/P_dom"/>
</dbReference>
<organism evidence="10 11">
    <name type="scientific">Ponticaulis profundi</name>
    <dbReference type="NCBI Taxonomy" id="2665222"/>
    <lineage>
        <taxon>Bacteria</taxon>
        <taxon>Pseudomonadati</taxon>
        <taxon>Pseudomonadota</taxon>
        <taxon>Alphaproteobacteria</taxon>
        <taxon>Hyphomonadales</taxon>
        <taxon>Hyphomonadaceae</taxon>
        <taxon>Ponticaulis</taxon>
    </lineage>
</organism>
<dbReference type="EMBL" id="JBHSSW010000017">
    <property type="protein sequence ID" value="MFC6198952.1"/>
    <property type="molecule type" value="Genomic_DNA"/>
</dbReference>
<dbReference type="Pfam" id="PF02518">
    <property type="entry name" value="HATPase_c"/>
    <property type="match status" value="1"/>
</dbReference>
<feature type="domain" description="Histidine kinase" evidence="9">
    <location>
        <begin position="227"/>
        <end position="475"/>
    </location>
</feature>
<evidence type="ECO:0000256" key="6">
    <source>
        <dbReference type="ARBA" id="ARBA00023012"/>
    </source>
</evidence>
<sequence>MDLTEDVEENGAKEKSARFELALRARRRDFAVLTALTMAILLILFASGTLALSEALTAALIFIFSATAFYLSSDADARDGQIMTQFAAERRQDAMGERALSAGRQVSGEDVRTLIEAYPQPALISDFDGRVYFANAGAGDVFRLPKGGIGIGPSIIRRVDMLRRLDAIKAGRPPEPMEIEIEGTPDRHFSVWTAPLSIHGEPRVLVVLIELTELRRAEKARADFLANASHELRTPLTSLAGFIETMRGPAKDDPEAWDRFLEIMYGQTERMRRLIHDLLSLSRIELSEHRRPDKVVDFGALVEENYEAMLPVARERGIKLEFLSSVDQANVYGVKDELTQVLQNLIDNAIKYTTPGSSVLVEIASGLDLEEARLFTSRRWNNAARISISQARPDADVPLVAIRVSDEGQGINREHLPRLGERFYRVDEGRDRTVGGTGLGLAIVKHIITRHRGGLLVESETGRGSAFGIWLPMVGQKLAQLKNSDNTDAPASDEKTSSTSLPDAS</sequence>
<keyword evidence="8" id="KW-0812">Transmembrane</keyword>
<evidence type="ECO:0000256" key="8">
    <source>
        <dbReference type="SAM" id="Phobius"/>
    </source>
</evidence>
<feature type="region of interest" description="Disordered" evidence="7">
    <location>
        <begin position="482"/>
        <end position="505"/>
    </location>
</feature>
<dbReference type="InterPro" id="IPR005467">
    <property type="entry name" value="His_kinase_dom"/>
</dbReference>
<dbReference type="Proteomes" id="UP001596303">
    <property type="component" value="Unassembled WGS sequence"/>
</dbReference>
<dbReference type="CDD" id="cd00082">
    <property type="entry name" value="HisKA"/>
    <property type="match status" value="1"/>
</dbReference>
<dbReference type="CDD" id="cd00075">
    <property type="entry name" value="HATPase"/>
    <property type="match status" value="1"/>
</dbReference>
<keyword evidence="8" id="KW-0472">Membrane</keyword>
<dbReference type="EC" id="2.7.13.3" evidence="2"/>
<keyword evidence="11" id="KW-1185">Reference proteome</keyword>
<dbReference type="Gene3D" id="1.10.287.130">
    <property type="match status" value="1"/>
</dbReference>
<accession>A0ABW1SCF5</accession>
<comment type="catalytic activity">
    <reaction evidence="1">
        <text>ATP + protein L-histidine = ADP + protein N-phospho-L-histidine.</text>
        <dbReference type="EC" id="2.7.13.3"/>
    </reaction>
</comment>
<keyword evidence="3" id="KW-0597">Phosphoprotein</keyword>
<evidence type="ECO:0000256" key="5">
    <source>
        <dbReference type="ARBA" id="ARBA00022777"/>
    </source>
</evidence>
<gene>
    <name evidence="10" type="ORF">ACFQDM_12735</name>
</gene>
<dbReference type="PRINTS" id="PR00344">
    <property type="entry name" value="BCTRLSENSOR"/>
</dbReference>
<dbReference type="SMART" id="SM00387">
    <property type="entry name" value="HATPase_c"/>
    <property type="match status" value="1"/>
</dbReference>
<reference evidence="11" key="1">
    <citation type="journal article" date="2019" name="Int. J. Syst. Evol. Microbiol.">
        <title>The Global Catalogue of Microorganisms (GCM) 10K type strain sequencing project: providing services to taxonomists for standard genome sequencing and annotation.</title>
        <authorList>
            <consortium name="The Broad Institute Genomics Platform"/>
            <consortium name="The Broad Institute Genome Sequencing Center for Infectious Disease"/>
            <person name="Wu L."/>
            <person name="Ma J."/>
        </authorList>
    </citation>
    <scope>NUCLEOTIDE SEQUENCE [LARGE SCALE GENOMIC DNA]</scope>
    <source>
        <strain evidence="11">CGMCC-1.15741</strain>
    </source>
</reference>
<dbReference type="InterPro" id="IPR050351">
    <property type="entry name" value="BphY/WalK/GraS-like"/>
</dbReference>
<dbReference type="SMART" id="SM00388">
    <property type="entry name" value="HisKA"/>
    <property type="match status" value="1"/>
</dbReference>
<keyword evidence="4" id="KW-0808">Transferase</keyword>
<comment type="caution">
    <text evidence="10">The sequence shown here is derived from an EMBL/GenBank/DDBJ whole genome shotgun (WGS) entry which is preliminary data.</text>
</comment>
<dbReference type="SUPFAM" id="SSF55874">
    <property type="entry name" value="ATPase domain of HSP90 chaperone/DNA topoisomerase II/histidine kinase"/>
    <property type="match status" value="1"/>
</dbReference>
<protein>
    <recommendedName>
        <fullName evidence="2">histidine kinase</fullName>
        <ecNumber evidence="2">2.7.13.3</ecNumber>
    </recommendedName>
</protein>
<evidence type="ECO:0000256" key="3">
    <source>
        <dbReference type="ARBA" id="ARBA00022553"/>
    </source>
</evidence>
<evidence type="ECO:0000313" key="11">
    <source>
        <dbReference type="Proteomes" id="UP001596303"/>
    </source>
</evidence>
<dbReference type="InterPro" id="IPR036890">
    <property type="entry name" value="HATPase_C_sf"/>
</dbReference>
<dbReference type="PANTHER" id="PTHR45453:SF1">
    <property type="entry name" value="PHOSPHATE REGULON SENSOR PROTEIN PHOR"/>
    <property type="match status" value="1"/>
</dbReference>
<evidence type="ECO:0000259" key="9">
    <source>
        <dbReference type="PROSITE" id="PS50109"/>
    </source>
</evidence>
<feature type="transmembrane region" description="Helical" evidence="8">
    <location>
        <begin position="30"/>
        <end position="49"/>
    </location>
</feature>
<evidence type="ECO:0000256" key="2">
    <source>
        <dbReference type="ARBA" id="ARBA00012438"/>
    </source>
</evidence>
<dbReference type="InterPro" id="IPR036097">
    <property type="entry name" value="HisK_dim/P_sf"/>
</dbReference>
<evidence type="ECO:0000256" key="4">
    <source>
        <dbReference type="ARBA" id="ARBA00022679"/>
    </source>
</evidence>
<dbReference type="Gene3D" id="3.30.565.10">
    <property type="entry name" value="Histidine kinase-like ATPase, C-terminal domain"/>
    <property type="match status" value="1"/>
</dbReference>
<keyword evidence="8" id="KW-1133">Transmembrane helix</keyword>
<evidence type="ECO:0000256" key="1">
    <source>
        <dbReference type="ARBA" id="ARBA00000085"/>
    </source>
</evidence>
<keyword evidence="6" id="KW-0902">Two-component regulatory system</keyword>
<dbReference type="InterPro" id="IPR003594">
    <property type="entry name" value="HATPase_dom"/>
</dbReference>
<dbReference type="InterPro" id="IPR004358">
    <property type="entry name" value="Sig_transdc_His_kin-like_C"/>
</dbReference>
<evidence type="ECO:0000313" key="10">
    <source>
        <dbReference type="EMBL" id="MFC6198952.1"/>
    </source>
</evidence>
<dbReference type="SUPFAM" id="SSF47384">
    <property type="entry name" value="Homodimeric domain of signal transducing histidine kinase"/>
    <property type="match status" value="1"/>
</dbReference>
<dbReference type="Gene3D" id="3.30.450.20">
    <property type="entry name" value="PAS domain"/>
    <property type="match status" value="1"/>
</dbReference>
<evidence type="ECO:0000256" key="7">
    <source>
        <dbReference type="SAM" id="MobiDB-lite"/>
    </source>
</evidence>
<name>A0ABW1SCF5_9PROT</name>
<keyword evidence="5" id="KW-0418">Kinase</keyword>
<dbReference type="Pfam" id="PF00512">
    <property type="entry name" value="HisKA"/>
    <property type="match status" value="1"/>
</dbReference>
<dbReference type="PANTHER" id="PTHR45453">
    <property type="entry name" value="PHOSPHATE REGULON SENSOR PROTEIN PHOR"/>
    <property type="match status" value="1"/>
</dbReference>
<dbReference type="GO" id="GO:0005524">
    <property type="term" value="F:ATP binding"/>
    <property type="evidence" value="ECO:0007669"/>
    <property type="project" value="UniProtKB-KW"/>
</dbReference>
<dbReference type="PROSITE" id="PS50109">
    <property type="entry name" value="HIS_KIN"/>
    <property type="match status" value="1"/>
</dbReference>
<dbReference type="RefSeq" id="WP_377379610.1">
    <property type="nucleotide sequence ID" value="NZ_JBHSSW010000017.1"/>
</dbReference>
<keyword evidence="10" id="KW-0547">Nucleotide-binding</keyword>
<keyword evidence="10" id="KW-0067">ATP-binding</keyword>